<evidence type="ECO:0000256" key="2">
    <source>
        <dbReference type="ARBA" id="ARBA00022475"/>
    </source>
</evidence>
<dbReference type="Pfam" id="PF18955">
    <property type="entry name" value="DUF5698"/>
    <property type="match status" value="1"/>
</dbReference>
<feature type="compositionally biased region" description="Basic and acidic residues" evidence="7">
    <location>
        <begin position="209"/>
        <end position="221"/>
    </location>
</feature>
<feature type="region of interest" description="Disordered" evidence="7">
    <location>
        <begin position="190"/>
        <end position="221"/>
    </location>
</feature>
<dbReference type="InterPro" id="IPR022930">
    <property type="entry name" value="UPF0316"/>
</dbReference>
<evidence type="ECO:0000256" key="7">
    <source>
        <dbReference type="SAM" id="MobiDB-lite"/>
    </source>
</evidence>
<evidence type="ECO:0000256" key="1">
    <source>
        <dbReference type="ARBA" id="ARBA00004651"/>
    </source>
</evidence>
<dbReference type="Proteomes" id="UP000252585">
    <property type="component" value="Unassembled WGS sequence"/>
</dbReference>
<reference evidence="10 11" key="1">
    <citation type="submission" date="2018-07" db="EMBL/GenBank/DDBJ databases">
        <title>Genomic Encyclopedia of Type Strains, Phase IV (KMG-IV): sequencing the most valuable type-strain genomes for metagenomic binning, comparative biology and taxonomic classification.</title>
        <authorList>
            <person name="Goeker M."/>
        </authorList>
    </citation>
    <scope>NUCLEOTIDE SEQUENCE [LARGE SCALE GENOMIC DNA]</scope>
    <source>
        <strain evidence="10 11">DSM 27696</strain>
    </source>
</reference>
<comment type="similarity">
    <text evidence="6">Belongs to the UPF0316 family.</text>
</comment>
<dbReference type="EMBL" id="QPJJ01000010">
    <property type="protein sequence ID" value="RCW65819.1"/>
    <property type="molecule type" value="Genomic_DNA"/>
</dbReference>
<dbReference type="NCBIfam" id="NF003194">
    <property type="entry name" value="PRK04164.1-5"/>
    <property type="match status" value="1"/>
</dbReference>
<dbReference type="CDD" id="cd16381">
    <property type="entry name" value="YitT_C_like_1"/>
    <property type="match status" value="1"/>
</dbReference>
<dbReference type="PANTHER" id="PTHR40060">
    <property type="entry name" value="UPF0316 PROTEIN YEBE"/>
    <property type="match status" value="1"/>
</dbReference>
<gene>
    <name evidence="10" type="ORF">DFR57_11034</name>
</gene>
<keyword evidence="3 6" id="KW-0812">Transmembrane</keyword>
<organism evidence="10 11">
    <name type="scientific">Saliterribacillus persicus</name>
    <dbReference type="NCBI Taxonomy" id="930114"/>
    <lineage>
        <taxon>Bacteria</taxon>
        <taxon>Bacillati</taxon>
        <taxon>Bacillota</taxon>
        <taxon>Bacilli</taxon>
        <taxon>Bacillales</taxon>
        <taxon>Bacillaceae</taxon>
        <taxon>Saliterribacillus</taxon>
    </lineage>
</organism>
<dbReference type="PANTHER" id="PTHR40060:SF1">
    <property type="entry name" value="UPF0316 PROTEIN YEBE"/>
    <property type="match status" value="1"/>
</dbReference>
<comment type="subcellular location">
    <subcellularLocation>
        <location evidence="1 6">Cell membrane</location>
        <topology evidence="1 6">Multi-pass membrane protein</topology>
    </subcellularLocation>
</comment>
<feature type="domain" description="DUF5698" evidence="9">
    <location>
        <begin position="24"/>
        <end position="80"/>
    </location>
</feature>
<dbReference type="GO" id="GO:0005886">
    <property type="term" value="C:plasma membrane"/>
    <property type="evidence" value="ECO:0007669"/>
    <property type="project" value="UniProtKB-SubCell"/>
</dbReference>
<feature type="compositionally biased region" description="Low complexity" evidence="7">
    <location>
        <begin position="190"/>
        <end position="208"/>
    </location>
</feature>
<feature type="transmembrane region" description="Helical" evidence="6">
    <location>
        <begin position="36"/>
        <end position="57"/>
    </location>
</feature>
<dbReference type="HAMAP" id="MF_01515">
    <property type="entry name" value="UPF0316"/>
    <property type="match status" value="1"/>
</dbReference>
<evidence type="ECO:0000313" key="11">
    <source>
        <dbReference type="Proteomes" id="UP000252585"/>
    </source>
</evidence>
<keyword evidence="11" id="KW-1185">Reference proteome</keyword>
<evidence type="ECO:0000256" key="4">
    <source>
        <dbReference type="ARBA" id="ARBA00022989"/>
    </source>
</evidence>
<evidence type="ECO:0000259" key="8">
    <source>
        <dbReference type="Pfam" id="PF10035"/>
    </source>
</evidence>
<dbReference type="InterPro" id="IPR019264">
    <property type="entry name" value="DUF2179"/>
</dbReference>
<keyword evidence="4 6" id="KW-1133">Transmembrane helix</keyword>
<evidence type="ECO:0000256" key="5">
    <source>
        <dbReference type="ARBA" id="ARBA00023136"/>
    </source>
</evidence>
<name>A0A368XDU2_9BACI</name>
<dbReference type="InterPro" id="IPR044035">
    <property type="entry name" value="DUF5698"/>
</dbReference>
<keyword evidence="2 6" id="KW-1003">Cell membrane</keyword>
<dbReference type="AlphaFoldDB" id="A0A368XDU2"/>
<protein>
    <recommendedName>
        <fullName evidence="6">UPF0316 protein DFR57_11034</fullName>
    </recommendedName>
</protein>
<dbReference type="Pfam" id="PF10035">
    <property type="entry name" value="DUF2179"/>
    <property type="match status" value="1"/>
</dbReference>
<evidence type="ECO:0000313" key="10">
    <source>
        <dbReference type="EMBL" id="RCW65819.1"/>
    </source>
</evidence>
<keyword evidence="5 6" id="KW-0472">Membrane</keyword>
<evidence type="ECO:0000256" key="3">
    <source>
        <dbReference type="ARBA" id="ARBA00022692"/>
    </source>
</evidence>
<feature type="transmembrane region" description="Helical" evidence="6">
    <location>
        <begin position="6"/>
        <end position="29"/>
    </location>
</feature>
<dbReference type="OrthoDB" id="48231at2"/>
<comment type="caution">
    <text evidence="10">The sequence shown here is derived from an EMBL/GenBank/DDBJ whole genome shotgun (WGS) entry which is preliminary data.</text>
</comment>
<accession>A0A368XDU2</accession>
<evidence type="ECO:0000256" key="6">
    <source>
        <dbReference type="HAMAP-Rule" id="MF_01515"/>
    </source>
</evidence>
<evidence type="ECO:0000259" key="9">
    <source>
        <dbReference type="Pfam" id="PF18955"/>
    </source>
</evidence>
<proteinExistence type="inferred from homology"/>
<dbReference type="RefSeq" id="WP_114353485.1">
    <property type="nucleotide sequence ID" value="NZ_QPJJ01000010.1"/>
</dbReference>
<sequence length="221" mass="24668">MLDNAIMMVLIILLINIVYVSLSTIRVILTLKGRRYIAGSIGTFEIVIYTLGLGLVLDNLGEIQNLVAYGLGYGIGVIVGSKIEEKLALGYITVNVISSSPDISLTKQLRDKGYGVTSWYAYGMDGDRLSMQILTPRKYELNLYEAVKSIDPKAFIIAYEPKQIHGGFWVKQVKRGRIKKSVEQEEAIQAEQAEQAVQSEQAEQPEQQKQADVHSTEKRND</sequence>
<feature type="domain" description="DUF2179" evidence="8">
    <location>
        <begin position="114"/>
        <end position="166"/>
    </location>
</feature>